<gene>
    <name evidence="1" type="ORF">ERW49_18560</name>
</gene>
<evidence type="ECO:0000313" key="2">
    <source>
        <dbReference type="Proteomes" id="UP000293465"/>
    </source>
</evidence>
<dbReference type="AlphaFoldDB" id="A0A4Q5K7Y0"/>
<sequence>MAKKSKIEMQGLLERVIDMYVNDGVTLTDITNTLSDEGYDLSVSGVQRVVRNNKELIEEQRLIQEHADAFLNEFRNSPNTDVSEINLQIMQRNVFNALRELDFSAYKFEDPTKLANLVARLSDSQVNLSRLRVEFNKGVDAAKDKIEKSLQVLLKEKDPELLLKLVTIVKEMKIENSKRG</sequence>
<dbReference type="GeneID" id="56277066"/>
<dbReference type="OrthoDB" id="5903178at2"/>
<name>A0A4Q5K7Y0_9GAMM</name>
<dbReference type="Pfam" id="PF11985">
    <property type="entry name" value="Phage_Mu_Gp27"/>
    <property type="match status" value="1"/>
</dbReference>
<dbReference type="Proteomes" id="UP000293465">
    <property type="component" value="Unassembled WGS sequence"/>
</dbReference>
<comment type="caution">
    <text evidence="1">The sequence shown here is derived from an EMBL/GenBank/DDBJ whole genome shotgun (WGS) entry which is preliminary data.</text>
</comment>
<accession>A0A4Q5K7Y0</accession>
<dbReference type="RefSeq" id="WP_130088346.1">
    <property type="nucleotide sequence ID" value="NZ_SEZJ01000028.1"/>
</dbReference>
<dbReference type="InterPro" id="IPR021874">
    <property type="entry name" value="Phage_Mu_Gp27"/>
</dbReference>
<protein>
    <submittedName>
        <fullName evidence="1">DUF3486 family protein</fullName>
    </submittedName>
</protein>
<reference evidence="1 2" key="1">
    <citation type="submission" date="2019-02" db="EMBL/GenBank/DDBJ databases">
        <title>Genome sequences of Aliivibrio finisterrensis strains from farmed Atlantic salmon.</title>
        <authorList>
            <person name="Bowman J.P."/>
        </authorList>
    </citation>
    <scope>NUCLEOTIDE SEQUENCE [LARGE SCALE GENOMIC DNA]</scope>
    <source>
        <strain evidence="1 2">A32</strain>
    </source>
</reference>
<organism evidence="1 2">
    <name type="scientific">Aliivibrio finisterrensis</name>
    <dbReference type="NCBI Taxonomy" id="511998"/>
    <lineage>
        <taxon>Bacteria</taxon>
        <taxon>Pseudomonadati</taxon>
        <taxon>Pseudomonadota</taxon>
        <taxon>Gammaproteobacteria</taxon>
        <taxon>Vibrionales</taxon>
        <taxon>Vibrionaceae</taxon>
        <taxon>Aliivibrio</taxon>
    </lineage>
</organism>
<evidence type="ECO:0000313" key="1">
    <source>
        <dbReference type="EMBL" id="RYU41891.1"/>
    </source>
</evidence>
<dbReference type="EMBL" id="SEZJ01000028">
    <property type="protein sequence ID" value="RYU41891.1"/>
    <property type="molecule type" value="Genomic_DNA"/>
</dbReference>
<proteinExistence type="predicted"/>